<protein>
    <submittedName>
        <fullName evidence="1">Uncharacterized protein</fullName>
    </submittedName>
</protein>
<name>A0A4Z2HHA6_9TELE</name>
<proteinExistence type="predicted"/>
<keyword evidence="2" id="KW-1185">Reference proteome</keyword>
<dbReference type="Proteomes" id="UP000314294">
    <property type="component" value="Unassembled WGS sequence"/>
</dbReference>
<organism evidence="1 2">
    <name type="scientific">Liparis tanakae</name>
    <name type="common">Tanaka's snailfish</name>
    <dbReference type="NCBI Taxonomy" id="230148"/>
    <lineage>
        <taxon>Eukaryota</taxon>
        <taxon>Metazoa</taxon>
        <taxon>Chordata</taxon>
        <taxon>Craniata</taxon>
        <taxon>Vertebrata</taxon>
        <taxon>Euteleostomi</taxon>
        <taxon>Actinopterygii</taxon>
        <taxon>Neopterygii</taxon>
        <taxon>Teleostei</taxon>
        <taxon>Neoteleostei</taxon>
        <taxon>Acanthomorphata</taxon>
        <taxon>Eupercaria</taxon>
        <taxon>Perciformes</taxon>
        <taxon>Cottioidei</taxon>
        <taxon>Cottales</taxon>
        <taxon>Liparidae</taxon>
        <taxon>Liparis</taxon>
    </lineage>
</organism>
<accession>A0A4Z2HHA6</accession>
<sequence length="126" mass="14037">MSDPSVMANCPARRKEMGGRGGISDAHGWCMLRHQPPSDISCKSLSWSRNFLLQASLHLGLLVLEVKKSLEMASIKLGADMSIPMLQRIVKRENAMRQSLSMTAAANFHSLHTDLSSSWSRKRRAM</sequence>
<dbReference type="AlphaFoldDB" id="A0A4Z2HHA6"/>
<gene>
    <name evidence="1" type="ORF">EYF80_024908</name>
</gene>
<comment type="caution">
    <text evidence="1">The sequence shown here is derived from an EMBL/GenBank/DDBJ whole genome shotgun (WGS) entry which is preliminary data.</text>
</comment>
<dbReference type="EMBL" id="SRLO01000244">
    <property type="protein sequence ID" value="TNN64910.1"/>
    <property type="molecule type" value="Genomic_DNA"/>
</dbReference>
<reference evidence="1 2" key="1">
    <citation type="submission" date="2019-03" db="EMBL/GenBank/DDBJ databases">
        <title>First draft genome of Liparis tanakae, snailfish: a comprehensive survey of snailfish specific genes.</title>
        <authorList>
            <person name="Kim W."/>
            <person name="Song I."/>
            <person name="Jeong J.-H."/>
            <person name="Kim D."/>
            <person name="Kim S."/>
            <person name="Ryu S."/>
            <person name="Song J.Y."/>
            <person name="Lee S.K."/>
        </authorList>
    </citation>
    <scope>NUCLEOTIDE SEQUENCE [LARGE SCALE GENOMIC DNA]</scope>
    <source>
        <tissue evidence="1">Muscle</tissue>
    </source>
</reference>
<evidence type="ECO:0000313" key="2">
    <source>
        <dbReference type="Proteomes" id="UP000314294"/>
    </source>
</evidence>
<evidence type="ECO:0000313" key="1">
    <source>
        <dbReference type="EMBL" id="TNN64910.1"/>
    </source>
</evidence>